<organism evidence="3 4">
    <name type="scientific">Trichostrongylus colubriformis</name>
    <name type="common">Black scour worm</name>
    <dbReference type="NCBI Taxonomy" id="6319"/>
    <lineage>
        <taxon>Eukaryota</taxon>
        <taxon>Metazoa</taxon>
        <taxon>Ecdysozoa</taxon>
        <taxon>Nematoda</taxon>
        <taxon>Chromadorea</taxon>
        <taxon>Rhabditida</taxon>
        <taxon>Rhabditina</taxon>
        <taxon>Rhabditomorpha</taxon>
        <taxon>Strongyloidea</taxon>
        <taxon>Trichostrongylidae</taxon>
        <taxon>Trichostrongylus</taxon>
    </lineage>
</organism>
<name>A0AAN8FN00_TRICO</name>
<dbReference type="EMBL" id="WIXE01005926">
    <property type="protein sequence ID" value="KAK5981757.1"/>
    <property type="molecule type" value="Genomic_DNA"/>
</dbReference>
<dbReference type="Proteomes" id="UP001331761">
    <property type="component" value="Unassembled WGS sequence"/>
</dbReference>
<evidence type="ECO:0000313" key="3">
    <source>
        <dbReference type="EMBL" id="KAK5981757.1"/>
    </source>
</evidence>
<gene>
    <name evidence="3" type="ORF">GCK32_013319</name>
</gene>
<accession>A0AAN8FN00</accession>
<feature type="compositionally biased region" description="Basic and acidic residues" evidence="1">
    <location>
        <begin position="224"/>
        <end position="238"/>
    </location>
</feature>
<feature type="compositionally biased region" description="Basic residues" evidence="1">
    <location>
        <begin position="116"/>
        <end position="134"/>
    </location>
</feature>
<reference evidence="3 4" key="1">
    <citation type="submission" date="2019-10" db="EMBL/GenBank/DDBJ databases">
        <title>Assembly and Annotation for the nematode Trichostrongylus colubriformis.</title>
        <authorList>
            <person name="Martin J."/>
        </authorList>
    </citation>
    <scope>NUCLEOTIDE SEQUENCE [LARGE SCALE GENOMIC DNA]</scope>
    <source>
        <strain evidence="3">G859</strain>
        <tissue evidence="3">Whole worm</tissue>
    </source>
</reference>
<evidence type="ECO:0000256" key="1">
    <source>
        <dbReference type="SAM" id="MobiDB-lite"/>
    </source>
</evidence>
<dbReference type="AlphaFoldDB" id="A0AAN8FN00"/>
<feature type="transmembrane region" description="Helical" evidence="2">
    <location>
        <begin position="6"/>
        <end position="25"/>
    </location>
</feature>
<keyword evidence="4" id="KW-1185">Reference proteome</keyword>
<feature type="compositionally biased region" description="Low complexity" evidence="1">
    <location>
        <begin position="65"/>
        <end position="84"/>
    </location>
</feature>
<keyword evidence="2" id="KW-0472">Membrane</keyword>
<feature type="transmembrane region" description="Helical" evidence="2">
    <location>
        <begin position="37"/>
        <end position="58"/>
    </location>
</feature>
<evidence type="ECO:0000313" key="4">
    <source>
        <dbReference type="Proteomes" id="UP001331761"/>
    </source>
</evidence>
<feature type="region of interest" description="Disordered" evidence="1">
    <location>
        <begin position="59"/>
        <end position="247"/>
    </location>
</feature>
<evidence type="ECO:0000256" key="2">
    <source>
        <dbReference type="SAM" id="Phobius"/>
    </source>
</evidence>
<keyword evidence="2" id="KW-1133">Transmembrane helix</keyword>
<sequence>MEEQGFGYFVAVGIITIFHELAYAKCSFDGVGVKITILLRGVATVSIVTAGAPAQYVASKRSLKSSKPSTSSESENVASISSDARSPRRSSARLSVAGDEEYSSSTSSEINLQRVATKKHVTPTAHSHQHGRKLISRDLRSSPRKRIHSSDGDVVDGSEATHSTLVESSSASEYREEIVPTTSVSSLRRSARGPRPKRALSPTPTSPKRRPRVKKTSLTLSQGDDLKENETTWTREKAGSNGNDHEDEVLHMTPRASLLSTVSFLFVRYSLFSLGDIYGINPFGSLC</sequence>
<proteinExistence type="predicted"/>
<comment type="caution">
    <text evidence="3">The sequence shown here is derived from an EMBL/GenBank/DDBJ whole genome shotgun (WGS) entry which is preliminary data.</text>
</comment>
<protein>
    <submittedName>
        <fullName evidence="3">Uncharacterized protein</fullName>
    </submittedName>
</protein>
<feature type="compositionally biased region" description="Polar residues" evidence="1">
    <location>
        <begin position="160"/>
        <end position="172"/>
    </location>
</feature>
<feature type="compositionally biased region" description="Basic residues" evidence="1">
    <location>
        <begin position="189"/>
        <end position="198"/>
    </location>
</feature>
<keyword evidence="2" id="KW-0812">Transmembrane</keyword>